<dbReference type="CDD" id="cd01335">
    <property type="entry name" value="Radical_SAM"/>
    <property type="match status" value="1"/>
</dbReference>
<evidence type="ECO:0000313" key="7">
    <source>
        <dbReference type="EMBL" id="MBJ7543637.1"/>
    </source>
</evidence>
<dbReference type="InterPro" id="IPR007197">
    <property type="entry name" value="rSAM"/>
</dbReference>
<dbReference type="PROSITE" id="PS51918">
    <property type="entry name" value="RADICAL_SAM"/>
    <property type="match status" value="1"/>
</dbReference>
<dbReference type="SUPFAM" id="SSF102114">
    <property type="entry name" value="Radical SAM enzymes"/>
    <property type="match status" value="1"/>
</dbReference>
<protein>
    <submittedName>
        <fullName evidence="7">Heme anaerobic degradation radical SAM methyltransferase ChuW/HutW</fullName>
    </submittedName>
</protein>
<dbReference type="AlphaFoldDB" id="A0A8I1GI48"/>
<dbReference type="GO" id="GO:0046872">
    <property type="term" value="F:metal ion binding"/>
    <property type="evidence" value="ECO:0007669"/>
    <property type="project" value="UniProtKB-KW"/>
</dbReference>
<dbReference type="PANTHER" id="PTHR13932:SF9">
    <property type="entry name" value="COPROPORPHYRINOGEN III OXIDASE"/>
    <property type="match status" value="1"/>
</dbReference>
<dbReference type="SFLD" id="SFLDG01065">
    <property type="entry name" value="anaerobic_coproporphyrinogen-I"/>
    <property type="match status" value="1"/>
</dbReference>
<dbReference type="InterPro" id="IPR058240">
    <property type="entry name" value="rSAM_sf"/>
</dbReference>
<dbReference type="NCBIfam" id="TIGR04107">
    <property type="entry name" value="rSAM_HutW"/>
    <property type="match status" value="1"/>
</dbReference>
<dbReference type="Gene3D" id="3.20.20.70">
    <property type="entry name" value="Aldolase class I"/>
    <property type="match status" value="1"/>
</dbReference>
<evidence type="ECO:0000256" key="2">
    <source>
        <dbReference type="ARBA" id="ARBA00022691"/>
    </source>
</evidence>
<dbReference type="InterPro" id="IPR006638">
    <property type="entry name" value="Elp3/MiaA/NifB-like_rSAM"/>
</dbReference>
<dbReference type="InterPro" id="IPR026332">
    <property type="entry name" value="HutW"/>
</dbReference>
<dbReference type="SMART" id="SM00729">
    <property type="entry name" value="Elp3"/>
    <property type="match status" value="1"/>
</dbReference>
<comment type="cofactor">
    <cofactor evidence="1">
        <name>[4Fe-4S] cluster</name>
        <dbReference type="ChEBI" id="CHEBI:49883"/>
    </cofactor>
</comment>
<keyword evidence="3" id="KW-0479">Metal-binding</keyword>
<dbReference type="GO" id="GO:0006779">
    <property type="term" value="P:porphyrin-containing compound biosynthetic process"/>
    <property type="evidence" value="ECO:0007669"/>
    <property type="project" value="TreeGrafter"/>
</dbReference>
<evidence type="ECO:0000313" key="8">
    <source>
        <dbReference type="Proteomes" id="UP000623250"/>
    </source>
</evidence>
<evidence type="ECO:0000256" key="5">
    <source>
        <dbReference type="ARBA" id="ARBA00023014"/>
    </source>
</evidence>
<gene>
    <name evidence="7" type="primary">hutW/chuW</name>
    <name evidence="7" type="ORF">JDN41_08700</name>
</gene>
<accession>A0A8I1GI48</accession>
<dbReference type="Proteomes" id="UP000623250">
    <property type="component" value="Unassembled WGS sequence"/>
</dbReference>
<name>A0A8I1GI48_9HYPH</name>
<feature type="domain" description="Radical SAM core" evidence="6">
    <location>
        <begin position="53"/>
        <end position="292"/>
    </location>
</feature>
<keyword evidence="7" id="KW-0808">Transferase</keyword>
<evidence type="ECO:0000256" key="3">
    <source>
        <dbReference type="ARBA" id="ARBA00022723"/>
    </source>
</evidence>
<evidence type="ECO:0000259" key="6">
    <source>
        <dbReference type="PROSITE" id="PS51918"/>
    </source>
</evidence>
<dbReference type="GO" id="GO:0008168">
    <property type="term" value="F:methyltransferase activity"/>
    <property type="evidence" value="ECO:0007669"/>
    <property type="project" value="UniProtKB-KW"/>
</dbReference>
<comment type="caution">
    <text evidence="7">The sequence shown here is derived from an EMBL/GenBank/DDBJ whole genome shotgun (WGS) entry which is preliminary data.</text>
</comment>
<keyword evidence="4" id="KW-0408">Iron</keyword>
<dbReference type="InterPro" id="IPR013785">
    <property type="entry name" value="Aldolase_TIM"/>
</dbReference>
<dbReference type="SFLD" id="SFLDF00311">
    <property type="entry name" value="heme_degradation_proteins_(Hut"/>
    <property type="match status" value="1"/>
</dbReference>
<keyword evidence="5" id="KW-0411">Iron-sulfur</keyword>
<evidence type="ECO:0000256" key="1">
    <source>
        <dbReference type="ARBA" id="ARBA00001966"/>
    </source>
</evidence>
<dbReference type="InterPro" id="IPR034505">
    <property type="entry name" value="Coproporphyrinogen-III_oxidase"/>
</dbReference>
<dbReference type="GO" id="GO:0032259">
    <property type="term" value="P:methylation"/>
    <property type="evidence" value="ECO:0007669"/>
    <property type="project" value="UniProtKB-KW"/>
</dbReference>
<sequence>MSAPKTIDAFFVPAGRDPLTEAFSGREFSPPWRGSVAINPAEAGDAVARAFATPRADPAAVYINVPYCQSRCLFCGFFQNVWRPELSDAYVNDVVAEMEEMAATPLVSTAPIESVYLGGGTPSALLSAPLARLIANVRRLLPLDPECEITVEGRAYGFGLEKAVAAFDAGANRVSLGVQTFDTTVRRRLGRKLDGAATLAFLNDLAALDRASIVCDLMYGLPGQSREIWRRDIETVAGSRIDGVTLYALNIFRGGPLAKSIADEKLPPAALVGEQAQMYAEAAEFLVAEGFRQVSQSHFARGNRERNRYNSGIKRGVPCIPFGPGAGGQAHGVRWSNLVSIEERKAAKAEGQAPIAGASRMPPAYAAQATITAGLEAGSLPIDVVDAIAPGFARAAAPLLDNWTAAGLGRVDGSAFRATRAGTFWITNLTGGLYAALDAIPHTVTATEEIA</sequence>
<proteinExistence type="predicted"/>
<dbReference type="SFLD" id="SFLDS00029">
    <property type="entry name" value="Radical_SAM"/>
    <property type="match status" value="1"/>
</dbReference>
<keyword evidence="7" id="KW-0489">Methyltransferase</keyword>
<dbReference type="GO" id="GO:0051539">
    <property type="term" value="F:4 iron, 4 sulfur cluster binding"/>
    <property type="evidence" value="ECO:0007669"/>
    <property type="project" value="TreeGrafter"/>
</dbReference>
<keyword evidence="8" id="KW-1185">Reference proteome</keyword>
<organism evidence="7 8">
    <name type="scientific">Rhodomicrobium udaipurense</name>
    <dbReference type="NCBI Taxonomy" id="1202716"/>
    <lineage>
        <taxon>Bacteria</taxon>
        <taxon>Pseudomonadati</taxon>
        <taxon>Pseudomonadota</taxon>
        <taxon>Alphaproteobacteria</taxon>
        <taxon>Hyphomicrobiales</taxon>
        <taxon>Hyphomicrobiaceae</taxon>
        <taxon>Rhodomicrobium</taxon>
    </lineage>
</organism>
<dbReference type="PANTHER" id="PTHR13932">
    <property type="entry name" value="COPROPORPHYRINIGEN III OXIDASE"/>
    <property type="match status" value="1"/>
</dbReference>
<reference evidence="7 8" key="1">
    <citation type="submission" date="2020-12" db="EMBL/GenBank/DDBJ databases">
        <title>Revised draft genomes of Rhodomicrobium vannielii ATCC 17100 and Rhodomicrobium udaipurense JA643.</title>
        <authorList>
            <person name="Conners E.M."/>
            <person name="Davenport E.J."/>
            <person name="Bose A."/>
        </authorList>
    </citation>
    <scope>NUCLEOTIDE SEQUENCE [LARGE SCALE GENOMIC DNA]</scope>
    <source>
        <strain evidence="7 8">JA643</strain>
    </source>
</reference>
<keyword evidence="2" id="KW-0949">S-adenosyl-L-methionine</keyword>
<dbReference type="GO" id="GO:0005737">
    <property type="term" value="C:cytoplasm"/>
    <property type="evidence" value="ECO:0007669"/>
    <property type="project" value="TreeGrafter"/>
</dbReference>
<dbReference type="EMBL" id="JAEMUK010000015">
    <property type="protein sequence ID" value="MBJ7543637.1"/>
    <property type="molecule type" value="Genomic_DNA"/>
</dbReference>
<dbReference type="Pfam" id="PF04055">
    <property type="entry name" value="Radical_SAM"/>
    <property type="match status" value="1"/>
</dbReference>
<evidence type="ECO:0000256" key="4">
    <source>
        <dbReference type="ARBA" id="ARBA00023004"/>
    </source>
</evidence>